<dbReference type="GO" id="GO:0005634">
    <property type="term" value="C:nucleus"/>
    <property type="evidence" value="ECO:0007669"/>
    <property type="project" value="UniProtKB-SubCell"/>
</dbReference>
<dbReference type="InterPro" id="IPR009057">
    <property type="entry name" value="Homeodomain-like_sf"/>
</dbReference>
<dbReference type="PRINTS" id="PR00024">
    <property type="entry name" value="HOMEOBOX"/>
</dbReference>
<name>D9IDY4_9VEST</name>
<keyword evidence="7 8" id="KW-0539">Nucleus</keyword>
<dbReference type="InterPro" id="IPR020479">
    <property type="entry name" value="HD_metazoa"/>
</dbReference>
<dbReference type="PROSITE" id="PS50071">
    <property type="entry name" value="HOMEOBOX_2"/>
    <property type="match status" value="1"/>
</dbReference>
<evidence type="ECO:0000256" key="8">
    <source>
        <dbReference type="PROSITE-ProRule" id="PRU00108"/>
    </source>
</evidence>
<evidence type="ECO:0000256" key="4">
    <source>
        <dbReference type="ARBA" id="ARBA00022473"/>
    </source>
</evidence>
<feature type="region of interest" description="Disordered" evidence="10">
    <location>
        <begin position="120"/>
        <end position="156"/>
    </location>
</feature>
<dbReference type="GO" id="GO:0048513">
    <property type="term" value="P:animal organ development"/>
    <property type="evidence" value="ECO:0007669"/>
    <property type="project" value="UniProtKB-ARBA"/>
</dbReference>
<proteinExistence type="evidence at transcript level"/>
<dbReference type="InterPro" id="IPR001356">
    <property type="entry name" value="HD"/>
</dbReference>
<evidence type="ECO:0000256" key="9">
    <source>
        <dbReference type="RuleBase" id="RU000682"/>
    </source>
</evidence>
<comment type="function">
    <text evidence="1">Sequence-specific transcription factor which is part of a developmental regulatory system that provides cells with specific positional identities on the anterior-posterior axis.</text>
</comment>
<keyword evidence="5 8" id="KW-0238">DNA-binding</keyword>
<dbReference type="SUPFAM" id="SSF46689">
    <property type="entry name" value="Homeodomain-like"/>
    <property type="match status" value="1"/>
</dbReference>
<dbReference type="Gene3D" id="1.10.10.60">
    <property type="entry name" value="Homeodomain-like"/>
    <property type="match status" value="1"/>
</dbReference>
<evidence type="ECO:0000256" key="5">
    <source>
        <dbReference type="ARBA" id="ARBA00023125"/>
    </source>
</evidence>
<keyword evidence="6 8" id="KW-0371">Homeobox</keyword>
<comment type="subcellular location">
    <subcellularLocation>
        <location evidence="2 8 9">Nucleus</location>
    </subcellularLocation>
</comment>
<evidence type="ECO:0000256" key="7">
    <source>
        <dbReference type="ARBA" id="ARBA00023242"/>
    </source>
</evidence>
<dbReference type="PANTHER" id="PTHR45664">
    <property type="entry name" value="PROTEIN ZERKNUELLT 1-RELATED"/>
    <property type="match status" value="1"/>
</dbReference>
<comment type="similarity">
    <text evidence="3">Belongs to the Antp homeobox family.</text>
</comment>
<evidence type="ECO:0000313" key="12">
    <source>
        <dbReference type="EMBL" id="ADJ18232.1"/>
    </source>
</evidence>
<dbReference type="SMART" id="SM00389">
    <property type="entry name" value="HOX"/>
    <property type="match status" value="1"/>
</dbReference>
<dbReference type="PANTHER" id="PTHR45664:SF11">
    <property type="entry name" value="HOMEOBOX PROTEIN HOX-B3"/>
    <property type="match status" value="1"/>
</dbReference>
<dbReference type="GO" id="GO:0000978">
    <property type="term" value="F:RNA polymerase II cis-regulatory region sequence-specific DNA binding"/>
    <property type="evidence" value="ECO:0007669"/>
    <property type="project" value="TreeGrafter"/>
</dbReference>
<evidence type="ECO:0000259" key="11">
    <source>
        <dbReference type="PROSITE" id="PS50071"/>
    </source>
</evidence>
<dbReference type="AlphaFoldDB" id="D9IDY4"/>
<organism evidence="12">
    <name type="scientific">Steromphala varia</name>
    <dbReference type="NCBI Taxonomy" id="2072698"/>
    <lineage>
        <taxon>Eukaryota</taxon>
        <taxon>Metazoa</taxon>
        <taxon>Spiralia</taxon>
        <taxon>Lophotrochozoa</taxon>
        <taxon>Mollusca</taxon>
        <taxon>Gastropoda</taxon>
        <taxon>Vetigastropoda</taxon>
        <taxon>Trochida</taxon>
        <taxon>Trochoidea</taxon>
        <taxon>Trochidae</taxon>
        <taxon>Cantharidinae</taxon>
        <taxon>Steromphala</taxon>
    </lineage>
</organism>
<dbReference type="Pfam" id="PF00046">
    <property type="entry name" value="Homeodomain"/>
    <property type="match status" value="1"/>
</dbReference>
<evidence type="ECO:0000256" key="1">
    <source>
        <dbReference type="ARBA" id="ARBA00003263"/>
    </source>
</evidence>
<reference evidence="12" key="1">
    <citation type="journal article" date="2010" name="Dev. Genes Evol.">
        <title>Expression of Hox genes during the larval development of the snail, Gibbula varia (L.)-further evidence of non-colinearity in molluscs.</title>
        <authorList>
            <person name="Samadi L."/>
            <person name="Steiner G."/>
        </authorList>
    </citation>
    <scope>NUCLEOTIDE SEQUENCE</scope>
</reference>
<protein>
    <submittedName>
        <fullName evidence="12">Hox3 protein</fullName>
    </submittedName>
</protein>
<accession>D9IDY4</accession>
<dbReference type="InterPro" id="IPR017970">
    <property type="entry name" value="Homeobox_CS"/>
</dbReference>
<keyword evidence="4" id="KW-0217">Developmental protein</keyword>
<dbReference type="GO" id="GO:0000981">
    <property type="term" value="F:DNA-binding transcription factor activity, RNA polymerase II-specific"/>
    <property type="evidence" value="ECO:0007669"/>
    <property type="project" value="InterPro"/>
</dbReference>
<dbReference type="CDD" id="cd00086">
    <property type="entry name" value="homeodomain"/>
    <property type="match status" value="1"/>
</dbReference>
<sequence length="257" mass="28747">MLRSCDNYATVEPATRARTAYTSAQLVELEKEFHFNRYLCRPRRIEMAALLNLSERQIKIWFQNRRMKFKKDCRLKGGSDKMDGYGGSDTENSGSLDLSASPDCLGMNYDSDSINGHRIPPSGHSPNHPACEQQSRNPNIQGMRMPNQVSPVPQAESPSILMPRSTMSGSLINSVTSAYSQAGHMFMPKHNPTSQGYHNNNMMAQRRVYNLGMESQPQCMTSAPMSKSMSCSISSMRGGYSNQNGSYDYIPKILTHL</sequence>
<dbReference type="GO" id="GO:0009952">
    <property type="term" value="P:anterior/posterior pattern specification"/>
    <property type="evidence" value="ECO:0007669"/>
    <property type="project" value="TreeGrafter"/>
</dbReference>
<dbReference type="EMBL" id="HM136795">
    <property type="protein sequence ID" value="ADJ18232.1"/>
    <property type="molecule type" value="mRNA"/>
</dbReference>
<evidence type="ECO:0000256" key="2">
    <source>
        <dbReference type="ARBA" id="ARBA00004123"/>
    </source>
</evidence>
<feature type="domain" description="Homeobox" evidence="11">
    <location>
        <begin position="12"/>
        <end position="72"/>
    </location>
</feature>
<evidence type="ECO:0000256" key="6">
    <source>
        <dbReference type="ARBA" id="ARBA00023155"/>
    </source>
</evidence>
<dbReference type="FunFam" id="1.10.10.60:FF:000176">
    <property type="entry name" value="pancreas/duodenum homeobox protein 1"/>
    <property type="match status" value="1"/>
</dbReference>
<evidence type="ECO:0000256" key="3">
    <source>
        <dbReference type="ARBA" id="ARBA00009107"/>
    </source>
</evidence>
<evidence type="ECO:0000256" key="10">
    <source>
        <dbReference type="SAM" id="MobiDB-lite"/>
    </source>
</evidence>
<dbReference type="PROSITE" id="PS00027">
    <property type="entry name" value="HOMEOBOX_1"/>
    <property type="match status" value="1"/>
</dbReference>
<feature type="DNA-binding region" description="Homeobox" evidence="8">
    <location>
        <begin position="14"/>
        <end position="73"/>
    </location>
</feature>